<proteinExistence type="predicted"/>
<name>A0A0B0MI19_GOSAR</name>
<dbReference type="AlphaFoldDB" id="A0A0B0MI19"/>
<accession>A0A0B0MI19</accession>
<dbReference type="EMBL" id="JRRC01108570">
    <property type="protein sequence ID" value="KHG00032.1"/>
    <property type="molecule type" value="Genomic_DNA"/>
</dbReference>
<reference evidence="2" key="1">
    <citation type="submission" date="2014-09" db="EMBL/GenBank/DDBJ databases">
        <authorList>
            <person name="Mudge J."/>
            <person name="Ramaraj T."/>
            <person name="Lindquist I.E."/>
            <person name="Bharti A.K."/>
            <person name="Sundararajan A."/>
            <person name="Cameron C.T."/>
            <person name="Woodward J.E."/>
            <person name="May G.D."/>
            <person name="Brubaker C."/>
            <person name="Broadhvest J."/>
            <person name="Wilkins T.A."/>
        </authorList>
    </citation>
    <scope>NUCLEOTIDE SEQUENCE</scope>
    <source>
        <strain evidence="2">cv. AKA8401</strain>
    </source>
</reference>
<gene>
    <name evidence="1" type="ORF">F383_38796</name>
</gene>
<keyword evidence="2" id="KW-1185">Reference proteome</keyword>
<sequence>MFSIEVFKYYKLKCLVARN</sequence>
<comment type="caution">
    <text evidence="1">The sequence shown here is derived from an EMBL/GenBank/DDBJ whole genome shotgun (WGS) entry which is preliminary data.</text>
</comment>
<organism evidence="1 2">
    <name type="scientific">Gossypium arboreum</name>
    <name type="common">Tree cotton</name>
    <name type="synonym">Gossypium nanking</name>
    <dbReference type="NCBI Taxonomy" id="29729"/>
    <lineage>
        <taxon>Eukaryota</taxon>
        <taxon>Viridiplantae</taxon>
        <taxon>Streptophyta</taxon>
        <taxon>Embryophyta</taxon>
        <taxon>Tracheophyta</taxon>
        <taxon>Spermatophyta</taxon>
        <taxon>Magnoliopsida</taxon>
        <taxon>eudicotyledons</taxon>
        <taxon>Gunneridae</taxon>
        <taxon>Pentapetalae</taxon>
        <taxon>rosids</taxon>
        <taxon>malvids</taxon>
        <taxon>Malvales</taxon>
        <taxon>Malvaceae</taxon>
        <taxon>Malvoideae</taxon>
        <taxon>Gossypium</taxon>
    </lineage>
</organism>
<protein>
    <submittedName>
        <fullName evidence="1">Uncharacterized protein</fullName>
    </submittedName>
</protein>
<evidence type="ECO:0000313" key="1">
    <source>
        <dbReference type="EMBL" id="KHG00032.1"/>
    </source>
</evidence>
<dbReference type="Proteomes" id="UP000032142">
    <property type="component" value="Unassembled WGS sequence"/>
</dbReference>
<evidence type="ECO:0000313" key="2">
    <source>
        <dbReference type="Proteomes" id="UP000032142"/>
    </source>
</evidence>